<feature type="compositionally biased region" description="Low complexity" evidence="12">
    <location>
        <begin position="424"/>
        <end position="435"/>
    </location>
</feature>
<protein>
    <recommendedName>
        <fullName evidence="5 11">Nicotinate-nucleotide--dimethylbenzimidazole phosphoribosyltransferase</fullName>
        <shortName evidence="11">NN:DBI PRT</shortName>
        <ecNumber evidence="4 11">2.4.2.21</ecNumber>
    </recommendedName>
    <alternativeName>
        <fullName evidence="9 11">N(1)-alpha-phosphoribosyltransferase</fullName>
    </alternativeName>
</protein>
<dbReference type="InterPro" id="IPR036087">
    <property type="entry name" value="Nict_dMeBzImd_PRibTrfase_sf"/>
</dbReference>
<evidence type="ECO:0000256" key="3">
    <source>
        <dbReference type="ARBA" id="ARBA00007110"/>
    </source>
</evidence>
<dbReference type="PANTHER" id="PTHR43463">
    <property type="entry name" value="NICOTINATE-NUCLEOTIDE--DIMETHYLBENZIMIDAZOLE PHOSPHORIBOSYLTRANSFERASE"/>
    <property type="match status" value="1"/>
</dbReference>
<dbReference type="GO" id="GO:0008939">
    <property type="term" value="F:nicotinate-nucleotide-dimethylbenzimidazole phosphoribosyltransferase activity"/>
    <property type="evidence" value="ECO:0007669"/>
    <property type="project" value="UniProtKB-EC"/>
</dbReference>
<dbReference type="RefSeq" id="WP_345092007.1">
    <property type="nucleotide sequence ID" value="NZ_BAAAWG010000019.1"/>
</dbReference>
<feature type="compositionally biased region" description="Pro residues" evidence="12">
    <location>
        <begin position="115"/>
        <end position="131"/>
    </location>
</feature>
<dbReference type="EC" id="2.4.2.21" evidence="4 11"/>
<dbReference type="InterPro" id="IPR023195">
    <property type="entry name" value="Nict_dMeBzImd_PRibTrfase_N"/>
</dbReference>
<feature type="compositionally biased region" description="Low complexity" evidence="12">
    <location>
        <begin position="21"/>
        <end position="44"/>
    </location>
</feature>
<comment type="caution">
    <text evidence="14">The sequence shown here is derived from an EMBL/GenBank/DDBJ whole genome shotgun (WGS) entry which is preliminary data.</text>
</comment>
<feature type="compositionally biased region" description="Low complexity" evidence="12">
    <location>
        <begin position="173"/>
        <end position="200"/>
    </location>
</feature>
<dbReference type="Gene3D" id="3.40.109.10">
    <property type="entry name" value="NADH Oxidase"/>
    <property type="match status" value="1"/>
</dbReference>
<dbReference type="CDD" id="cd02439">
    <property type="entry name" value="DMB-PRT_CobT"/>
    <property type="match status" value="1"/>
</dbReference>
<evidence type="ECO:0000256" key="8">
    <source>
        <dbReference type="ARBA" id="ARBA00022679"/>
    </source>
</evidence>
<comment type="catalytic activity">
    <reaction evidence="10 11">
        <text>5,6-dimethylbenzimidazole + nicotinate beta-D-ribonucleotide = alpha-ribazole 5'-phosphate + nicotinate + H(+)</text>
        <dbReference type="Rhea" id="RHEA:11196"/>
        <dbReference type="ChEBI" id="CHEBI:15378"/>
        <dbReference type="ChEBI" id="CHEBI:15890"/>
        <dbReference type="ChEBI" id="CHEBI:32544"/>
        <dbReference type="ChEBI" id="CHEBI:57502"/>
        <dbReference type="ChEBI" id="CHEBI:57918"/>
        <dbReference type="EC" id="2.4.2.21"/>
    </reaction>
</comment>
<proteinExistence type="inferred from homology"/>
<sequence length="1389" mass="138384">MTDTGQVPGEGQPEHAGGQAGQPATASPAGPAAAEQPGTAQADAYGHPEPSGVVVDDDDLLLMPAAQGAWTEQPDRRARPAAPQPAPARRPLHMGPPVPDATGGVVRSLADRGPATPPQPMPVRQPGPPTVGPEYLDVPAADVPTTDVPQAPAAPGVQVPGGASAVEPGVQVPGAEAGPQPQDPAAPAAPVAYAAPDAAPLPGPQLGEIPPQVMPWGEASAQAAAAPVADPQQAVRPEAAPLPAEAAQTAPVAPAPEAVPATQAQDTVPAEAHPEASGQPVAAPAEAADSAPQQAPDPEDAAPAEAAVPQAAPAPEAAPAANAPQPADAPAPAAVAQPEAAEATPDAAPQPAEAADAATAEVPSADAADADAADAAAPQADSPAGAEAPVPGAEVADGAVPAAAEQPTAPEPADEAPEADADAPAEAQDAGSGDAAPEDVAADPAEAAADGTDRDEAAASEPQPETAQVPAADAAEGVAPAQPEPVAEDAAAAQAPVPEAAAQAPAEAQAAAAPEADPQAQPPEVQAPEDEAAAQVPAADARAEAAAPDVPPQTPEAVAQAPAQPAPAADPAAADAVAPEAAAPQPSDVPDAGPHPEAAASQESPQNHPAPEQTVQDQPAQEPAAQAPSAPADGVAAPAPQPNGPDTAEEAQPTGPAADAGPAAVPQSGPAAAAAVPQAVPGFAPGGPVPAPLPATATPAAGTPIAGWPQTVPPAAPEAVPHPQDATGPGAPEAPQDPQAETHPEAAPAPAPAPEQPQPAEAPEAPAPAEAPADAPAAPEASADAPAAPEAPAAEATDADAAAPAAEQAATGPAAPGYDESERAAVHRVMRERRDIRNGFRSDPIPNDVLLRVLEAAHTAPSVGHSQPWDFVVIRSGETRERMHQLATEQRKAYAASLPKGRAKQFRELKIEAILDTPVNIVVTADPTRGGRHTLGRHTQPQMAPYSSALAVENLWLAARAEGLGVGWVSFFDERQMVTELGLPEHLEVVAYLCIGYVDEFPEEPELMQAGWAERRPLSWVVHEETYGRRALPGEDPHDLLRETLHGIRPLDAKALGEAWERQKRMTKPAGALGMLEIISAQLCGLSRKCPPPIPEPAAVAIFAADHGVHAQGVTPWPQEVTGQMVANFLGGGAVCNAFATQVGAEVCVVDVGVAAELPSAPGLLPRKVRAGTDDFTAGPAMSQEDVLKAIEAGIETARDLVAAGNKALLTGEMGIANTTASAALISVYTGTDPAEITGRGTGINDETHARKVDVVRRALELHRPDPADPIGVLAAVGGLEHAALVGLILGGASLRTPVILDGVSVGAAALVAHAIAPEALAACIAGHRSAEPGHVAALTKLGLRPLVDLDLRLGEGTGALLALPLVQSAARAMHEVATFDTAGVTEKS</sequence>
<evidence type="ECO:0000256" key="12">
    <source>
        <dbReference type="SAM" id="MobiDB-lite"/>
    </source>
</evidence>
<feature type="compositionally biased region" description="Low complexity" evidence="12">
    <location>
        <begin position="373"/>
        <end position="408"/>
    </location>
</feature>
<dbReference type="NCBIfam" id="TIGR02476">
    <property type="entry name" value="BluB"/>
    <property type="match status" value="1"/>
</dbReference>
<feature type="compositionally biased region" description="Pro residues" evidence="12">
    <location>
        <begin position="82"/>
        <end position="99"/>
    </location>
</feature>
<evidence type="ECO:0000256" key="7">
    <source>
        <dbReference type="ARBA" id="ARBA00022676"/>
    </source>
</evidence>
<feature type="compositionally biased region" description="Pro residues" evidence="12">
    <location>
        <begin position="747"/>
        <end position="757"/>
    </location>
</feature>
<feature type="active site" description="Proton acceptor" evidence="11">
    <location>
        <position position="1356"/>
    </location>
</feature>
<comment type="pathway">
    <text evidence="2 11">Nucleoside biosynthesis; alpha-ribazole biosynthesis; alpha-ribazole from 5,6-dimethylbenzimidazole: step 1/2.</text>
</comment>
<comment type="function">
    <text evidence="1 11">Catalyzes the synthesis of alpha-ribazole-5'-phosphate from nicotinate mononucleotide (NAMN) and 5,6-dimethylbenzimidazole (DMB).</text>
</comment>
<feature type="compositionally biased region" description="Low complexity" evidence="12">
    <location>
        <begin position="555"/>
        <end position="586"/>
    </location>
</feature>
<evidence type="ECO:0000313" key="15">
    <source>
        <dbReference type="Proteomes" id="UP001596241"/>
    </source>
</evidence>
<evidence type="ECO:0000256" key="5">
    <source>
        <dbReference type="ARBA" id="ARBA00015486"/>
    </source>
</evidence>
<dbReference type="PANTHER" id="PTHR43463:SF1">
    <property type="entry name" value="NICOTINATE-NUCLEOTIDE--DIMETHYLBENZIMIDAZOLE PHOSPHORIBOSYLTRANSFERASE"/>
    <property type="match status" value="1"/>
</dbReference>
<evidence type="ECO:0000256" key="11">
    <source>
        <dbReference type="HAMAP-Rule" id="MF_00230"/>
    </source>
</evidence>
<dbReference type="Gene3D" id="3.40.50.10210">
    <property type="match status" value="1"/>
</dbReference>
<feature type="compositionally biased region" description="Low complexity" evidence="12">
    <location>
        <begin position="279"/>
        <end position="296"/>
    </location>
</feature>
<keyword evidence="8 11" id="KW-0808">Transferase</keyword>
<organism evidence="14 15">
    <name type="scientific">Streptomyces ramulosus</name>
    <dbReference type="NCBI Taxonomy" id="47762"/>
    <lineage>
        <taxon>Bacteria</taxon>
        <taxon>Bacillati</taxon>
        <taxon>Actinomycetota</taxon>
        <taxon>Actinomycetes</taxon>
        <taxon>Kitasatosporales</taxon>
        <taxon>Streptomycetaceae</taxon>
        <taxon>Streptomyces</taxon>
    </lineage>
</organism>
<evidence type="ECO:0000256" key="10">
    <source>
        <dbReference type="ARBA" id="ARBA00047340"/>
    </source>
</evidence>
<dbReference type="Pfam" id="PF00881">
    <property type="entry name" value="Nitroreductase"/>
    <property type="match status" value="1"/>
</dbReference>
<dbReference type="Pfam" id="PF02277">
    <property type="entry name" value="DBI_PRT"/>
    <property type="match status" value="1"/>
</dbReference>
<dbReference type="CDD" id="cd02145">
    <property type="entry name" value="BluB"/>
    <property type="match status" value="1"/>
</dbReference>
<dbReference type="EMBL" id="JBHSPW010000005">
    <property type="protein sequence ID" value="MFC5893993.1"/>
    <property type="molecule type" value="Genomic_DNA"/>
</dbReference>
<comment type="similarity">
    <text evidence="3 11">Belongs to the CobT family.</text>
</comment>
<feature type="compositionally biased region" description="Low complexity" evidence="12">
    <location>
        <begin position="467"/>
        <end position="526"/>
    </location>
</feature>
<name>A0ABW1FM70_9ACTN</name>
<reference evidence="15" key="1">
    <citation type="journal article" date="2019" name="Int. J. Syst. Evol. Microbiol.">
        <title>The Global Catalogue of Microorganisms (GCM) 10K type strain sequencing project: providing services to taxonomists for standard genome sequencing and annotation.</title>
        <authorList>
            <consortium name="The Broad Institute Genomics Platform"/>
            <consortium name="The Broad Institute Genome Sequencing Center for Infectious Disease"/>
            <person name="Wu L."/>
            <person name="Ma J."/>
        </authorList>
    </citation>
    <scope>NUCLEOTIDE SEQUENCE [LARGE SCALE GENOMIC DNA]</scope>
    <source>
        <strain evidence="15">CGMCC 1.15809</strain>
    </source>
</reference>
<feature type="compositionally biased region" description="Low complexity" evidence="12">
    <location>
        <begin position="219"/>
        <end position="264"/>
    </location>
</feature>
<dbReference type="InterPro" id="IPR029479">
    <property type="entry name" value="Nitroreductase"/>
</dbReference>
<evidence type="ECO:0000313" key="14">
    <source>
        <dbReference type="EMBL" id="MFC5893993.1"/>
    </source>
</evidence>
<dbReference type="InterPro" id="IPR003200">
    <property type="entry name" value="Nict_dMeBzImd_PRibTrfase"/>
</dbReference>
<gene>
    <name evidence="11 14" type="primary">cobT</name>
    <name evidence="14" type="ORF">ACFP3M_14320</name>
</gene>
<evidence type="ECO:0000256" key="2">
    <source>
        <dbReference type="ARBA" id="ARBA00005049"/>
    </source>
</evidence>
<dbReference type="NCBIfam" id="NF000996">
    <property type="entry name" value="PRK00105.1"/>
    <property type="match status" value="1"/>
</dbReference>
<evidence type="ECO:0000259" key="13">
    <source>
        <dbReference type="Pfam" id="PF00881"/>
    </source>
</evidence>
<dbReference type="HAMAP" id="MF_00230">
    <property type="entry name" value="CobT"/>
    <property type="match status" value="1"/>
</dbReference>
<keyword evidence="6 11" id="KW-0169">Cobalamin biosynthesis</keyword>
<evidence type="ECO:0000256" key="1">
    <source>
        <dbReference type="ARBA" id="ARBA00002197"/>
    </source>
</evidence>
<feature type="compositionally biased region" description="Low complexity" evidence="12">
    <location>
        <begin position="758"/>
        <end position="816"/>
    </location>
</feature>
<keyword evidence="7 11" id="KW-0328">Glycosyltransferase</keyword>
<feature type="compositionally biased region" description="Low complexity" evidence="12">
    <location>
        <begin position="694"/>
        <end position="710"/>
    </location>
</feature>
<dbReference type="Proteomes" id="UP001596241">
    <property type="component" value="Unassembled WGS sequence"/>
</dbReference>
<feature type="compositionally biased region" description="Low complexity" evidence="12">
    <location>
        <begin position="651"/>
        <end position="683"/>
    </location>
</feature>
<feature type="compositionally biased region" description="Low complexity" evidence="12">
    <location>
        <begin position="533"/>
        <end position="548"/>
    </location>
</feature>
<evidence type="ECO:0000256" key="4">
    <source>
        <dbReference type="ARBA" id="ARBA00011991"/>
    </source>
</evidence>
<evidence type="ECO:0000256" key="6">
    <source>
        <dbReference type="ARBA" id="ARBA00022573"/>
    </source>
</evidence>
<dbReference type="Gene3D" id="1.10.1610.10">
    <property type="match status" value="1"/>
</dbReference>
<feature type="domain" description="Nitroreductase" evidence="13">
    <location>
        <begin position="831"/>
        <end position="997"/>
    </location>
</feature>
<feature type="compositionally biased region" description="Low complexity" evidence="12">
    <location>
        <begin position="148"/>
        <end position="163"/>
    </location>
</feature>
<dbReference type="InterPro" id="IPR000415">
    <property type="entry name" value="Nitroreductase-like"/>
</dbReference>
<feature type="compositionally biased region" description="Low complexity" evidence="12">
    <location>
        <begin position="616"/>
        <end position="638"/>
    </location>
</feature>
<evidence type="ECO:0000256" key="9">
    <source>
        <dbReference type="ARBA" id="ARBA00030686"/>
    </source>
</evidence>
<dbReference type="NCBIfam" id="TIGR03160">
    <property type="entry name" value="cobT_DBIPRT"/>
    <property type="match status" value="1"/>
</dbReference>
<feature type="compositionally biased region" description="Low complexity" evidence="12">
    <location>
        <begin position="303"/>
        <end position="367"/>
    </location>
</feature>
<feature type="region of interest" description="Disordered" evidence="12">
    <location>
        <begin position="1"/>
        <end position="822"/>
    </location>
</feature>
<feature type="compositionally biased region" description="Acidic residues" evidence="12">
    <location>
        <begin position="412"/>
        <end position="423"/>
    </location>
</feature>
<dbReference type="InterPro" id="IPR012825">
    <property type="entry name" value="BluB"/>
</dbReference>
<keyword evidence="15" id="KW-1185">Reference proteome</keyword>
<accession>A0ABW1FM70</accession>
<dbReference type="SUPFAM" id="SSF55469">
    <property type="entry name" value="FMN-dependent nitroreductase-like"/>
    <property type="match status" value="1"/>
</dbReference>
<dbReference type="InterPro" id="IPR017846">
    <property type="entry name" value="Nict_dMeBzImd_PRibTrfase_bact"/>
</dbReference>
<dbReference type="SUPFAM" id="SSF52733">
    <property type="entry name" value="Nicotinate mononucleotide:5,6-dimethylbenzimidazole phosphoribosyltransferase (CobT)"/>
    <property type="match status" value="1"/>
</dbReference>